<feature type="region of interest" description="Disordered" evidence="1">
    <location>
        <begin position="197"/>
        <end position="244"/>
    </location>
</feature>
<sequence>MKATALLATGALAGGAATVITQAGADSTPKGGDGPSTGQREQWRQRGEDRLAALAKDLGVSSATLRTAFGKVRDQLREDRPEKGELGADLAKALGVSGDDLRTALRALRQDDSLRPKRGDRTQKPTEAGRAKLRDAFAAALAKKLGIDQAKVTAAFAQLEKDHQAQRATRRSALAAALAKQLGKSTADVEKALAANLPEGRGGFGGPGFGPGGGHRGGPGRHGFGPGGPGGPRGGVDGPAGYGS</sequence>
<feature type="region of interest" description="Disordered" evidence="1">
    <location>
        <begin position="23"/>
        <end position="45"/>
    </location>
</feature>
<organism evidence="2 3">
    <name type="scientific">Patulibacter medicamentivorans</name>
    <dbReference type="NCBI Taxonomy" id="1097667"/>
    <lineage>
        <taxon>Bacteria</taxon>
        <taxon>Bacillati</taxon>
        <taxon>Actinomycetota</taxon>
        <taxon>Thermoleophilia</taxon>
        <taxon>Solirubrobacterales</taxon>
        <taxon>Patulibacteraceae</taxon>
        <taxon>Patulibacter</taxon>
    </lineage>
</organism>
<dbReference type="Proteomes" id="UP000005143">
    <property type="component" value="Unassembled WGS sequence"/>
</dbReference>
<protein>
    <submittedName>
        <fullName evidence="2">Uncharacterized protein</fullName>
    </submittedName>
</protein>
<accession>H0E9Y5</accession>
<feature type="region of interest" description="Disordered" evidence="1">
    <location>
        <begin position="107"/>
        <end position="131"/>
    </location>
</feature>
<reference evidence="2 3" key="1">
    <citation type="journal article" date="2013" name="Biodegradation">
        <title>Quantitative proteomic analysis of ibuprofen-degrading Patulibacter sp. strain I11.</title>
        <authorList>
            <person name="Almeida B."/>
            <person name="Kjeldal H."/>
            <person name="Lolas I."/>
            <person name="Knudsen A.D."/>
            <person name="Carvalho G."/>
            <person name="Nielsen K.L."/>
            <person name="Barreto Crespo M.T."/>
            <person name="Stensballe A."/>
            <person name="Nielsen J.L."/>
        </authorList>
    </citation>
    <scope>NUCLEOTIDE SEQUENCE [LARGE SCALE GENOMIC DNA]</scope>
    <source>
        <strain evidence="2 3">I11</strain>
    </source>
</reference>
<keyword evidence="3" id="KW-1185">Reference proteome</keyword>
<evidence type="ECO:0000256" key="1">
    <source>
        <dbReference type="SAM" id="MobiDB-lite"/>
    </source>
</evidence>
<dbReference type="EMBL" id="AGUD01000275">
    <property type="protein sequence ID" value="EHN09513.1"/>
    <property type="molecule type" value="Genomic_DNA"/>
</dbReference>
<feature type="compositionally biased region" description="Gly residues" evidence="1">
    <location>
        <begin position="200"/>
        <end position="244"/>
    </location>
</feature>
<gene>
    <name evidence="2" type="ORF">PAI11_36580</name>
</gene>
<dbReference type="AlphaFoldDB" id="H0E9Y5"/>
<dbReference type="RefSeq" id="WP_007577973.1">
    <property type="nucleotide sequence ID" value="NZ_AGUD01000275.1"/>
</dbReference>
<evidence type="ECO:0000313" key="3">
    <source>
        <dbReference type="Proteomes" id="UP000005143"/>
    </source>
</evidence>
<evidence type="ECO:0000313" key="2">
    <source>
        <dbReference type="EMBL" id="EHN09513.1"/>
    </source>
</evidence>
<name>H0E9Y5_9ACTN</name>
<comment type="caution">
    <text evidence="2">The sequence shown here is derived from an EMBL/GenBank/DDBJ whole genome shotgun (WGS) entry which is preliminary data.</text>
</comment>
<proteinExistence type="predicted"/>